<evidence type="ECO:0000313" key="6">
    <source>
        <dbReference type="EMBL" id="CTQ31882.1"/>
    </source>
</evidence>
<comment type="cofactor">
    <cofactor evidence="1">
        <name>a divalent metal cation</name>
        <dbReference type="ChEBI" id="CHEBI:60240"/>
    </cofactor>
</comment>
<dbReference type="Proteomes" id="UP000048908">
    <property type="component" value="Unassembled WGS sequence"/>
</dbReference>
<protein>
    <recommendedName>
        <fullName evidence="2">Putative 4-hydroxy-4-methyl-2-oxoglutarate aldolase</fullName>
    </recommendedName>
    <alternativeName>
        <fullName evidence="3">Regulator of ribonuclease activity homolog</fullName>
    </alternativeName>
    <alternativeName>
        <fullName evidence="4">RraA-like protein</fullName>
    </alternativeName>
</protein>
<evidence type="ECO:0000256" key="2">
    <source>
        <dbReference type="ARBA" id="ARBA00016549"/>
    </source>
</evidence>
<dbReference type="SUPFAM" id="SSF89562">
    <property type="entry name" value="RraA-like"/>
    <property type="match status" value="1"/>
</dbReference>
<dbReference type="EMBL" id="CXPG01000012">
    <property type="protein sequence ID" value="CTQ31882.1"/>
    <property type="molecule type" value="Genomic_DNA"/>
</dbReference>
<evidence type="ECO:0000256" key="4">
    <source>
        <dbReference type="ARBA" id="ARBA00030169"/>
    </source>
</evidence>
<dbReference type="Gene3D" id="3.50.30.40">
    <property type="entry name" value="Ribonuclease E inhibitor RraA/RraA-like"/>
    <property type="match status" value="1"/>
</dbReference>
<dbReference type="Pfam" id="PF03737">
    <property type="entry name" value="RraA-like"/>
    <property type="match status" value="1"/>
</dbReference>
<gene>
    <name evidence="6" type="ORF">JAN5088_00641</name>
</gene>
<evidence type="ECO:0000256" key="1">
    <source>
        <dbReference type="ARBA" id="ARBA00001968"/>
    </source>
</evidence>
<evidence type="ECO:0000313" key="7">
    <source>
        <dbReference type="Proteomes" id="UP000048908"/>
    </source>
</evidence>
<evidence type="ECO:0000256" key="3">
    <source>
        <dbReference type="ARBA" id="ARBA00029596"/>
    </source>
</evidence>
<feature type="binding site" evidence="5">
    <location>
        <position position="130"/>
    </location>
    <ligand>
        <name>Mg(2+)</name>
        <dbReference type="ChEBI" id="CHEBI:18420"/>
    </ligand>
</feature>
<dbReference type="GO" id="GO:0046872">
    <property type="term" value="F:metal ion binding"/>
    <property type="evidence" value="ECO:0007669"/>
    <property type="project" value="UniProtKB-KW"/>
</dbReference>
<accession>A0A0M6XMJ8</accession>
<evidence type="ECO:0000256" key="5">
    <source>
        <dbReference type="PIRSR" id="PIRSR605493-1"/>
    </source>
</evidence>
<proteinExistence type="predicted"/>
<dbReference type="InterPro" id="IPR005493">
    <property type="entry name" value="RraA/RraA-like"/>
</dbReference>
<dbReference type="CDD" id="cd16841">
    <property type="entry name" value="RraA_family"/>
    <property type="match status" value="1"/>
</dbReference>
<comment type="cofactor">
    <cofactor evidence="5">
        <name>Mg(2+)</name>
        <dbReference type="ChEBI" id="CHEBI:18420"/>
    </cofactor>
</comment>
<dbReference type="AlphaFoldDB" id="A0A0M6XMJ8"/>
<dbReference type="OrthoDB" id="8912551at2"/>
<organism evidence="6 7">
    <name type="scientific">Jannaschia rubra</name>
    <dbReference type="NCBI Taxonomy" id="282197"/>
    <lineage>
        <taxon>Bacteria</taxon>
        <taxon>Pseudomonadati</taxon>
        <taxon>Pseudomonadota</taxon>
        <taxon>Alphaproteobacteria</taxon>
        <taxon>Rhodobacterales</taxon>
        <taxon>Roseobacteraceae</taxon>
        <taxon>Jannaschia</taxon>
    </lineage>
</organism>
<dbReference type="PANTHER" id="PTHR33254:SF4">
    <property type="entry name" value="4-HYDROXY-4-METHYL-2-OXOGLUTARATE ALDOLASE 3-RELATED"/>
    <property type="match status" value="1"/>
</dbReference>
<name>A0A0M6XMJ8_9RHOB</name>
<dbReference type="RefSeq" id="WP_055681360.1">
    <property type="nucleotide sequence ID" value="NZ_CXPG01000012.1"/>
</dbReference>
<feature type="binding site" evidence="5">
    <location>
        <position position="129"/>
    </location>
    <ligand>
        <name>substrate</name>
    </ligand>
</feature>
<keyword evidence="5" id="KW-0460">Magnesium</keyword>
<dbReference type="STRING" id="282197.SAMN04488517_11521"/>
<sequence length="231" mass="24927">MTEPEIWTALRRVDTPTVCNAIEVIEGRRGFSGFTPHALIPSHPDAPAMAGRARTSRIRSAAPDPAPKDEVRARRMEYFRHMHSAPAPSIAVVEDMDGDDAIGAWWGEVHARIHKAFGLAGAITNGLIRDLGDLPADFPILGGAVGPSHGFVHVVDSGTPVTIGGLRIADGDALHADRHGVVAIPEDYLADLPAAIDRLARIEGTVLDHVTDGLDFETFEKLWQDFENARV</sequence>
<reference evidence="6 7" key="1">
    <citation type="submission" date="2015-07" db="EMBL/GenBank/DDBJ databases">
        <authorList>
            <person name="Noorani M."/>
        </authorList>
    </citation>
    <scope>NUCLEOTIDE SEQUENCE [LARGE SCALE GENOMIC DNA]</scope>
    <source>
        <strain evidence="6 7">CECT 5088</strain>
    </source>
</reference>
<keyword evidence="7" id="KW-1185">Reference proteome</keyword>
<dbReference type="InterPro" id="IPR036704">
    <property type="entry name" value="RraA/RraA-like_sf"/>
</dbReference>
<keyword evidence="5" id="KW-0479">Metal-binding</keyword>
<dbReference type="PANTHER" id="PTHR33254">
    <property type="entry name" value="4-HYDROXY-4-METHYL-2-OXOGLUTARATE ALDOLASE 3-RELATED"/>
    <property type="match status" value="1"/>
</dbReference>